<gene>
    <name evidence="2" type="ORF">GBAR_LOCUS7055</name>
</gene>
<keyword evidence="3" id="KW-1185">Reference proteome</keyword>
<dbReference type="EMBL" id="CASHTH010001064">
    <property type="protein sequence ID" value="CAI8010752.1"/>
    <property type="molecule type" value="Genomic_DNA"/>
</dbReference>
<evidence type="ECO:0000313" key="3">
    <source>
        <dbReference type="Proteomes" id="UP001174909"/>
    </source>
</evidence>
<comment type="caution">
    <text evidence="2">The sequence shown here is derived from an EMBL/GenBank/DDBJ whole genome shotgun (WGS) entry which is preliminary data.</text>
</comment>
<protein>
    <submittedName>
        <fullName evidence="2">Uncharacterized protein</fullName>
    </submittedName>
</protein>
<dbReference type="AlphaFoldDB" id="A0AA35WES0"/>
<proteinExistence type="predicted"/>
<keyword evidence="1" id="KW-1133">Transmembrane helix</keyword>
<reference evidence="2" key="1">
    <citation type="submission" date="2023-03" db="EMBL/GenBank/DDBJ databases">
        <authorList>
            <person name="Steffen K."/>
            <person name="Cardenas P."/>
        </authorList>
    </citation>
    <scope>NUCLEOTIDE SEQUENCE</scope>
</reference>
<keyword evidence="1" id="KW-0812">Transmembrane</keyword>
<sequence>MRPFWWVYGGTCRRVSLIGRCAVLQHRDDRRSRLYRALDSHLWEMASGQGVWCGATVWACQRPARPVTGYRGSRIYPLPFFLMLPYVLTLLVLAGFVGQARPPAALALPYRRE</sequence>
<evidence type="ECO:0000256" key="1">
    <source>
        <dbReference type="SAM" id="Phobius"/>
    </source>
</evidence>
<keyword evidence="1" id="KW-0472">Membrane</keyword>
<name>A0AA35WES0_GEOBA</name>
<accession>A0AA35WES0</accession>
<dbReference type="Proteomes" id="UP001174909">
    <property type="component" value="Unassembled WGS sequence"/>
</dbReference>
<evidence type="ECO:0000313" key="2">
    <source>
        <dbReference type="EMBL" id="CAI8010752.1"/>
    </source>
</evidence>
<feature type="transmembrane region" description="Helical" evidence="1">
    <location>
        <begin position="75"/>
        <end position="97"/>
    </location>
</feature>
<organism evidence="2 3">
    <name type="scientific">Geodia barretti</name>
    <name type="common">Barrett's horny sponge</name>
    <dbReference type="NCBI Taxonomy" id="519541"/>
    <lineage>
        <taxon>Eukaryota</taxon>
        <taxon>Metazoa</taxon>
        <taxon>Porifera</taxon>
        <taxon>Demospongiae</taxon>
        <taxon>Heteroscleromorpha</taxon>
        <taxon>Tetractinellida</taxon>
        <taxon>Astrophorina</taxon>
        <taxon>Geodiidae</taxon>
        <taxon>Geodia</taxon>
    </lineage>
</organism>